<evidence type="ECO:0000256" key="5">
    <source>
        <dbReference type="ARBA" id="ARBA00022777"/>
    </source>
</evidence>
<organism evidence="10 11">
    <name type="scientific">Umezawaea tangerina</name>
    <dbReference type="NCBI Taxonomy" id="84725"/>
    <lineage>
        <taxon>Bacteria</taxon>
        <taxon>Bacillati</taxon>
        <taxon>Actinomycetota</taxon>
        <taxon>Actinomycetes</taxon>
        <taxon>Pseudonocardiales</taxon>
        <taxon>Pseudonocardiaceae</taxon>
        <taxon>Umezawaea</taxon>
    </lineage>
</organism>
<sequence>MSIAPSVVAALPQYQLGEQIGSGGMGVVYSAVHRPLGRPVAIKRLPGMLAEDQKMSARFEHEARLLARLDHPHIVPVYDYVQNHGEHLLVMEKLDGGTVWSKFTEEGLTAGQACAIGLATLSGLHAAHGAGVLHLDVKPKNLLFTSSGVLKVADFGISQVVSEGATLMTHAGQVLGTPAYIAPEQALGNPLTPAADVYGAGTVLYELLSGTLPYESGGGALAMIQRHVYQEPRPLDPSVPRPLAEVVMRSLARDPQARYRNAETFAIDLAGAAAQVFGPDWLTRLGVRVHLAPAVATGSTRPSLHPTQPRETLALGQNRVRATMVDHTPPATAAQLGSQTLIPASSVLADTPHRKTPRWFALAGTLTALVMLALPFSVTSRTLPTLPADLSTPLVVPLPETPSAHLLISAAGIPLADVTGNPNTGFTLPGATRWIVGGAALGTVKTGTEDREYLITPPQNPMLSIMGVGSAVLLLFTLAYLESILRSLRKRQAGTGATLIAAPLGFGLGAAVWLLPTVLLRNEPALLPTLACGLLGATSAVCIAIATRRTATR</sequence>
<keyword evidence="8" id="KW-0812">Transmembrane</keyword>
<dbReference type="EC" id="2.7.11.1" evidence="1"/>
<keyword evidence="11" id="KW-1185">Reference proteome</keyword>
<accession>A0A2T0S8C9</accession>
<keyword evidence="3" id="KW-0808">Transferase</keyword>
<keyword evidence="8" id="KW-0472">Membrane</keyword>
<keyword evidence="4 7" id="KW-0547">Nucleotide-binding</keyword>
<gene>
    <name evidence="10" type="ORF">CLV43_12536</name>
</gene>
<evidence type="ECO:0000313" key="11">
    <source>
        <dbReference type="Proteomes" id="UP000239494"/>
    </source>
</evidence>
<dbReference type="InterPro" id="IPR017441">
    <property type="entry name" value="Protein_kinase_ATP_BS"/>
</dbReference>
<dbReference type="PANTHER" id="PTHR43289:SF6">
    <property type="entry name" value="SERINE_THREONINE-PROTEIN KINASE NEKL-3"/>
    <property type="match status" value="1"/>
</dbReference>
<feature type="transmembrane region" description="Helical" evidence="8">
    <location>
        <begin position="493"/>
        <end position="514"/>
    </location>
</feature>
<dbReference type="Gene3D" id="3.30.200.20">
    <property type="entry name" value="Phosphorylase Kinase, domain 1"/>
    <property type="match status" value="1"/>
</dbReference>
<feature type="transmembrane region" description="Helical" evidence="8">
    <location>
        <begin position="462"/>
        <end position="481"/>
    </location>
</feature>
<dbReference type="Proteomes" id="UP000239494">
    <property type="component" value="Unassembled WGS sequence"/>
</dbReference>
<evidence type="ECO:0000256" key="1">
    <source>
        <dbReference type="ARBA" id="ARBA00012513"/>
    </source>
</evidence>
<evidence type="ECO:0000256" key="6">
    <source>
        <dbReference type="ARBA" id="ARBA00022840"/>
    </source>
</evidence>
<evidence type="ECO:0000256" key="7">
    <source>
        <dbReference type="PROSITE-ProRule" id="PRU10141"/>
    </source>
</evidence>
<evidence type="ECO:0000259" key="9">
    <source>
        <dbReference type="PROSITE" id="PS50011"/>
    </source>
</evidence>
<dbReference type="EMBL" id="PVTF01000025">
    <property type="protein sequence ID" value="PRY29687.1"/>
    <property type="molecule type" value="Genomic_DNA"/>
</dbReference>
<evidence type="ECO:0000313" key="10">
    <source>
        <dbReference type="EMBL" id="PRY29687.1"/>
    </source>
</evidence>
<dbReference type="GO" id="GO:0004674">
    <property type="term" value="F:protein serine/threonine kinase activity"/>
    <property type="evidence" value="ECO:0007669"/>
    <property type="project" value="UniProtKB-KW"/>
</dbReference>
<evidence type="ECO:0000256" key="2">
    <source>
        <dbReference type="ARBA" id="ARBA00022527"/>
    </source>
</evidence>
<keyword evidence="5 10" id="KW-0418">Kinase</keyword>
<dbReference type="SMART" id="SM00220">
    <property type="entry name" value="S_TKc"/>
    <property type="match status" value="1"/>
</dbReference>
<keyword evidence="2" id="KW-0723">Serine/threonine-protein kinase</keyword>
<dbReference type="InterPro" id="IPR008271">
    <property type="entry name" value="Ser/Thr_kinase_AS"/>
</dbReference>
<dbReference type="PROSITE" id="PS50011">
    <property type="entry name" value="PROTEIN_KINASE_DOM"/>
    <property type="match status" value="1"/>
</dbReference>
<dbReference type="InterPro" id="IPR000719">
    <property type="entry name" value="Prot_kinase_dom"/>
</dbReference>
<dbReference type="GO" id="GO:0005524">
    <property type="term" value="F:ATP binding"/>
    <property type="evidence" value="ECO:0007669"/>
    <property type="project" value="UniProtKB-UniRule"/>
</dbReference>
<comment type="caution">
    <text evidence="10">The sequence shown here is derived from an EMBL/GenBank/DDBJ whole genome shotgun (WGS) entry which is preliminary data.</text>
</comment>
<feature type="transmembrane region" description="Helical" evidence="8">
    <location>
        <begin position="526"/>
        <end position="547"/>
    </location>
</feature>
<feature type="domain" description="Protein kinase" evidence="9">
    <location>
        <begin position="14"/>
        <end position="282"/>
    </location>
</feature>
<dbReference type="Gene3D" id="1.10.510.10">
    <property type="entry name" value="Transferase(Phosphotransferase) domain 1"/>
    <property type="match status" value="1"/>
</dbReference>
<reference evidence="10 11" key="1">
    <citation type="submission" date="2018-03" db="EMBL/GenBank/DDBJ databases">
        <title>Genomic Encyclopedia of Archaeal and Bacterial Type Strains, Phase II (KMG-II): from individual species to whole genera.</title>
        <authorList>
            <person name="Goeker M."/>
        </authorList>
    </citation>
    <scope>NUCLEOTIDE SEQUENCE [LARGE SCALE GENOMIC DNA]</scope>
    <source>
        <strain evidence="10 11">DSM 44720</strain>
    </source>
</reference>
<keyword evidence="8" id="KW-1133">Transmembrane helix</keyword>
<keyword evidence="6 7" id="KW-0067">ATP-binding</keyword>
<dbReference type="Pfam" id="PF00069">
    <property type="entry name" value="Pkinase"/>
    <property type="match status" value="1"/>
</dbReference>
<dbReference type="SUPFAM" id="SSF56112">
    <property type="entry name" value="Protein kinase-like (PK-like)"/>
    <property type="match status" value="1"/>
</dbReference>
<dbReference type="InterPro" id="IPR011009">
    <property type="entry name" value="Kinase-like_dom_sf"/>
</dbReference>
<name>A0A2T0S8C9_9PSEU</name>
<dbReference type="PANTHER" id="PTHR43289">
    <property type="entry name" value="MITOGEN-ACTIVATED PROTEIN KINASE KINASE KINASE 20-RELATED"/>
    <property type="match status" value="1"/>
</dbReference>
<protein>
    <recommendedName>
        <fullName evidence="1">non-specific serine/threonine protein kinase</fullName>
        <ecNumber evidence="1">2.7.11.1</ecNumber>
    </recommendedName>
</protein>
<dbReference type="PROSITE" id="PS00108">
    <property type="entry name" value="PROTEIN_KINASE_ST"/>
    <property type="match status" value="1"/>
</dbReference>
<evidence type="ECO:0000256" key="4">
    <source>
        <dbReference type="ARBA" id="ARBA00022741"/>
    </source>
</evidence>
<dbReference type="CDD" id="cd14014">
    <property type="entry name" value="STKc_PknB_like"/>
    <property type="match status" value="1"/>
</dbReference>
<evidence type="ECO:0000256" key="3">
    <source>
        <dbReference type="ARBA" id="ARBA00022679"/>
    </source>
</evidence>
<dbReference type="PROSITE" id="PS00107">
    <property type="entry name" value="PROTEIN_KINASE_ATP"/>
    <property type="match status" value="1"/>
</dbReference>
<evidence type="ECO:0000256" key="8">
    <source>
        <dbReference type="SAM" id="Phobius"/>
    </source>
</evidence>
<feature type="binding site" evidence="7">
    <location>
        <position position="43"/>
    </location>
    <ligand>
        <name>ATP</name>
        <dbReference type="ChEBI" id="CHEBI:30616"/>
    </ligand>
</feature>
<dbReference type="RefSeq" id="WP_245887522.1">
    <property type="nucleotide sequence ID" value="NZ_PVTF01000025.1"/>
</dbReference>
<proteinExistence type="predicted"/>
<dbReference type="AlphaFoldDB" id="A0A2T0S8C9"/>